<evidence type="ECO:0000313" key="1">
    <source>
        <dbReference type="EMBL" id="CCA27999.1"/>
    </source>
</evidence>
<sequence length="118" mass="13514">MEAEFIVASQPGLKLLGLRKLYQELCIRIAEPMQMKVDNQAEIRQLKSEKSTANAKHADIRFKFICHYAHAQVLQPIFVKSGEMIADLLTRALPAPRISELRDMFNLKIMHSMGEEEC</sequence>
<dbReference type="EMBL" id="FR824807">
    <property type="protein sequence ID" value="CCA27999.1"/>
    <property type="molecule type" value="Genomic_DNA"/>
</dbReference>
<proteinExistence type="predicted"/>
<protein>
    <submittedName>
        <fullName evidence="1">AlNc14C959G12664 protein</fullName>
    </submittedName>
</protein>
<reference evidence="1" key="2">
    <citation type="submission" date="2011-02" db="EMBL/GenBank/DDBJ databases">
        <authorList>
            <person name="MacLean D."/>
        </authorList>
    </citation>
    <scope>NUCLEOTIDE SEQUENCE</scope>
</reference>
<dbReference type="CDD" id="cd09272">
    <property type="entry name" value="RNase_HI_RT_Ty1"/>
    <property type="match status" value="1"/>
</dbReference>
<name>F0X2B6_9STRA</name>
<dbReference type="HOGENOM" id="CLU_001650_6_3_1"/>
<accession>F0X2B6</accession>
<organism evidence="1">
    <name type="scientific">Albugo laibachii Nc14</name>
    <dbReference type="NCBI Taxonomy" id="890382"/>
    <lineage>
        <taxon>Eukaryota</taxon>
        <taxon>Sar</taxon>
        <taxon>Stramenopiles</taxon>
        <taxon>Oomycota</taxon>
        <taxon>Peronosporomycetes</taxon>
        <taxon>Albuginales</taxon>
        <taxon>Albuginaceae</taxon>
        <taxon>Albugo</taxon>
    </lineage>
</organism>
<dbReference type="AlphaFoldDB" id="F0X2B6"/>
<gene>
    <name evidence="1" type="primary">AlNc14C959G12664</name>
    <name evidence="1" type="ORF">ALNC14_141430</name>
</gene>
<reference evidence="1" key="1">
    <citation type="journal article" date="2011" name="PLoS Biol.">
        <title>Gene gain and loss during evolution of obligate parasitism in the white rust pathogen of Arabidopsis thaliana.</title>
        <authorList>
            <person name="Kemen E."/>
            <person name="Gardiner A."/>
            <person name="Schultz-Larsen T."/>
            <person name="Kemen A.C."/>
            <person name="Balmuth A.L."/>
            <person name="Robert-Seilaniantz A."/>
            <person name="Bailey K."/>
            <person name="Holub E."/>
            <person name="Studholme D.J."/>
            <person name="Maclean D."/>
            <person name="Jones J.D."/>
        </authorList>
    </citation>
    <scope>NUCLEOTIDE SEQUENCE</scope>
</reference>